<proteinExistence type="predicted"/>
<feature type="compositionally biased region" description="Basic and acidic residues" evidence="1">
    <location>
        <begin position="453"/>
        <end position="465"/>
    </location>
</feature>
<feature type="region of interest" description="Disordered" evidence="1">
    <location>
        <begin position="344"/>
        <end position="393"/>
    </location>
</feature>
<dbReference type="PANTHER" id="PTHR36308:SF1">
    <property type="entry name" value="DENTIN SIALOPHOSPHOPROTEIN-RELATED"/>
    <property type="match status" value="1"/>
</dbReference>
<dbReference type="AlphaFoldDB" id="A0A9I9DJK9"/>
<evidence type="ECO:0000259" key="2">
    <source>
        <dbReference type="Pfam" id="PF25122"/>
    </source>
</evidence>
<accession>A0A9I9DJK9</accession>
<dbReference type="EnsemblPlants" id="MELO3C019298.2.1">
    <property type="protein sequence ID" value="MELO3C019298.2.1"/>
    <property type="gene ID" value="MELO3C019298.2"/>
</dbReference>
<feature type="compositionally biased region" description="Polar residues" evidence="1">
    <location>
        <begin position="372"/>
        <end position="387"/>
    </location>
</feature>
<feature type="region of interest" description="Disordered" evidence="1">
    <location>
        <begin position="413"/>
        <end position="490"/>
    </location>
</feature>
<dbReference type="PANTHER" id="PTHR36308">
    <property type="entry name" value="DENTIN SIALOPHOSPHOPROTEIN-RELATED"/>
    <property type="match status" value="1"/>
</dbReference>
<sequence length="505" mass="55997">MAYEIPRDLIKQLQISLRNEAKISSYDPHHPSLPNLPSFNQTIAELDPSPPYLRCKHCKGRLLRDLKSFICVFCGREQYSDVPPNPINFKNTIACRWLLQSLDLDGSVWGNVKHHFPEMVGPIDLKESNRGKSPEQFPLTDLLDLEIRWPESDKNGITDETPAPSKSTLNLAGVDLGYYFTEEKNDTTSKASDVLPPASKQTVEDNADLSLFDKFPSSESATRTTKHESDDSFSGWEASFQTASSATSLDNSKSIDPFVVSGVNVSSSEMTFGDQNKSRSGETEDTKDPSSSTTNDWFQQQDDLWSSSNHKTVHMPDQVEQTGILIDGRATETTNYSSSATVDWFQDDQWQGGSQKKPDDKSVFKDDDSADTWDNFTSSTGVQGPSDNSRKDIVKDVPKVDEISEVDFFSTTTTKDSDFRDSSQPISFAEAFPNPNGTSVEKAIWPDASDLTRMGEENGKSRENSDAAPHQAASGGSSTDDAQMIMEKMHDLSFMLESNLSIPPK</sequence>
<dbReference type="Gramene" id="MELO3C019298.2.1">
    <property type="protein sequence ID" value="MELO3C019298.2.1"/>
    <property type="gene ID" value="MELO3C019298.2"/>
</dbReference>
<feature type="region of interest" description="Disordered" evidence="1">
    <location>
        <begin position="269"/>
        <end position="297"/>
    </location>
</feature>
<name>A0A9I9DJK9_CUCME</name>
<evidence type="ECO:0000313" key="3">
    <source>
        <dbReference type="EnsemblPlants" id="MELO3C019298.2.1"/>
    </source>
</evidence>
<organism evidence="3">
    <name type="scientific">Cucumis melo</name>
    <name type="common">Muskmelon</name>
    <dbReference type="NCBI Taxonomy" id="3656"/>
    <lineage>
        <taxon>Eukaryota</taxon>
        <taxon>Viridiplantae</taxon>
        <taxon>Streptophyta</taxon>
        <taxon>Embryophyta</taxon>
        <taxon>Tracheophyta</taxon>
        <taxon>Spermatophyta</taxon>
        <taxon>Magnoliopsida</taxon>
        <taxon>eudicotyledons</taxon>
        <taxon>Gunneridae</taxon>
        <taxon>Pentapetalae</taxon>
        <taxon>rosids</taxon>
        <taxon>fabids</taxon>
        <taxon>Cucurbitales</taxon>
        <taxon>Cucurbitaceae</taxon>
        <taxon>Benincaseae</taxon>
        <taxon>Cucumis</taxon>
    </lineage>
</organism>
<feature type="compositionally biased region" description="Basic and acidic residues" evidence="1">
    <location>
        <begin position="276"/>
        <end position="288"/>
    </location>
</feature>
<dbReference type="InterPro" id="IPR056717">
    <property type="entry name" value="DUF7815"/>
</dbReference>
<reference evidence="3" key="1">
    <citation type="submission" date="2023-03" db="UniProtKB">
        <authorList>
            <consortium name="EnsemblPlants"/>
        </authorList>
    </citation>
    <scope>IDENTIFICATION</scope>
</reference>
<feature type="domain" description="DUF7815" evidence="2">
    <location>
        <begin position="51"/>
        <end position="77"/>
    </location>
</feature>
<dbReference type="Pfam" id="PF25122">
    <property type="entry name" value="DUF7815"/>
    <property type="match status" value="1"/>
</dbReference>
<evidence type="ECO:0000256" key="1">
    <source>
        <dbReference type="SAM" id="MobiDB-lite"/>
    </source>
</evidence>
<feature type="compositionally biased region" description="Basic and acidic residues" evidence="1">
    <location>
        <begin position="356"/>
        <end position="367"/>
    </location>
</feature>
<protein>
    <recommendedName>
        <fullName evidence="2">DUF7815 domain-containing protein</fullName>
    </recommendedName>
</protein>